<dbReference type="RefSeq" id="WP_210885733.1">
    <property type="nucleotide sequence ID" value="NZ_CAKJVE010000001.1"/>
</dbReference>
<evidence type="ECO:0000256" key="1">
    <source>
        <dbReference type="SAM" id="Phobius"/>
    </source>
</evidence>
<feature type="transmembrane region" description="Helical" evidence="1">
    <location>
        <begin position="56"/>
        <end position="77"/>
    </location>
</feature>
<reference evidence="3" key="2">
    <citation type="submission" date="2022-10" db="EMBL/GenBank/DDBJ databases">
        <authorList>
            <person name="Aires J."/>
            <person name="Mesa V."/>
        </authorList>
    </citation>
    <scope>NUCLEOTIDE SEQUENCE</scope>
    <source>
        <strain evidence="3">Clostridium neonatale JD116</strain>
    </source>
</reference>
<accession>A0AA86JBH6</accession>
<dbReference type="Proteomes" id="UP001189143">
    <property type="component" value="Unassembled WGS sequence"/>
</dbReference>
<keyword evidence="1" id="KW-1133">Transmembrane helix</keyword>
<feature type="transmembrane region" description="Helical" evidence="1">
    <location>
        <begin position="24"/>
        <end position="44"/>
    </location>
</feature>
<feature type="transmembrane region" description="Helical" evidence="1">
    <location>
        <begin position="152"/>
        <end position="170"/>
    </location>
</feature>
<sequence length="180" mass="20070">MGFLFGVIIFDCIANSKKETSESGAGLLCYIALLIYVIIKLPKIEQYILNMCIDKTNILILLILGFTILIPIYWSYADRRNNIFVNILLRVMIYLDILCGIALMVLLADKLGAHLASYIFNIEKISVAAKSSKVFLSFIGSCAYLGIKILDFILVVALIPIIQGLLTFLLKKGKSLIMNI</sequence>
<dbReference type="Proteomes" id="UP000789738">
    <property type="component" value="Unassembled WGS sequence"/>
</dbReference>
<dbReference type="EMBL" id="CAMTCP010000253">
    <property type="protein sequence ID" value="CAI3653390.1"/>
    <property type="molecule type" value="Genomic_DNA"/>
</dbReference>
<keyword evidence="1" id="KW-0472">Membrane</keyword>
<feature type="transmembrane region" description="Helical" evidence="1">
    <location>
        <begin position="83"/>
        <end position="107"/>
    </location>
</feature>
<reference evidence="2" key="1">
    <citation type="submission" date="2021-10" db="EMBL/GenBank/DDBJ databases">
        <authorList>
            <person name="Mesa V."/>
        </authorList>
    </citation>
    <scope>NUCLEOTIDE SEQUENCE</scope>
    <source>
        <strain evidence="2">CC3_PB</strain>
    </source>
</reference>
<evidence type="ECO:0000313" key="4">
    <source>
        <dbReference type="Proteomes" id="UP000789738"/>
    </source>
</evidence>
<keyword evidence="1" id="KW-0812">Transmembrane</keyword>
<dbReference type="EMBL" id="CAKJVE010000001">
    <property type="protein sequence ID" value="CAG9701569.1"/>
    <property type="molecule type" value="Genomic_DNA"/>
</dbReference>
<name>A0AA86JBH6_9CLOT</name>
<evidence type="ECO:0000313" key="2">
    <source>
        <dbReference type="EMBL" id="CAG9701569.1"/>
    </source>
</evidence>
<evidence type="ECO:0000313" key="3">
    <source>
        <dbReference type="EMBL" id="CAI3653390.1"/>
    </source>
</evidence>
<gene>
    <name evidence="3" type="ORF">CNEO2_540028</name>
    <name evidence="2" type="ORF">CNEO_10103</name>
</gene>
<protein>
    <submittedName>
        <fullName evidence="2">Uncharacterized protein</fullName>
    </submittedName>
</protein>
<proteinExistence type="predicted"/>
<dbReference type="AlphaFoldDB" id="A0AA86JBH6"/>
<organism evidence="2 4">
    <name type="scientific">Clostridium neonatale</name>
    <dbReference type="NCBI Taxonomy" id="137838"/>
    <lineage>
        <taxon>Bacteria</taxon>
        <taxon>Bacillati</taxon>
        <taxon>Bacillota</taxon>
        <taxon>Clostridia</taxon>
        <taxon>Eubacteriales</taxon>
        <taxon>Clostridiaceae</taxon>
        <taxon>Clostridium</taxon>
    </lineage>
</organism>
<comment type="caution">
    <text evidence="2">The sequence shown here is derived from an EMBL/GenBank/DDBJ whole genome shotgun (WGS) entry which is preliminary data.</text>
</comment>